<evidence type="ECO:0000256" key="1">
    <source>
        <dbReference type="ARBA" id="ARBA00004300"/>
    </source>
</evidence>
<dbReference type="GO" id="GO:0097539">
    <property type="term" value="C:ciliary transition fiber"/>
    <property type="evidence" value="ECO:0007669"/>
    <property type="project" value="TreeGrafter"/>
</dbReference>
<feature type="region of interest" description="Disordered" evidence="6">
    <location>
        <begin position="1"/>
        <end position="23"/>
    </location>
</feature>
<reference evidence="8" key="1">
    <citation type="submission" date="2025-08" db="UniProtKB">
        <authorList>
            <consortium name="RefSeq"/>
        </authorList>
    </citation>
    <scope>IDENTIFICATION</scope>
    <source>
        <tissue evidence="8">White muscle</tissue>
    </source>
</reference>
<dbReference type="CTD" id="51134"/>
<organism evidence="7 8">
    <name type="scientific">Salvelinus namaycush</name>
    <name type="common">Lake trout</name>
    <name type="synonym">Salmo namaycush</name>
    <dbReference type="NCBI Taxonomy" id="8040"/>
    <lineage>
        <taxon>Eukaryota</taxon>
        <taxon>Metazoa</taxon>
        <taxon>Chordata</taxon>
        <taxon>Craniata</taxon>
        <taxon>Vertebrata</taxon>
        <taxon>Euteleostomi</taxon>
        <taxon>Actinopterygii</taxon>
        <taxon>Neopterygii</taxon>
        <taxon>Teleostei</taxon>
        <taxon>Protacanthopterygii</taxon>
        <taxon>Salmoniformes</taxon>
        <taxon>Salmonidae</taxon>
        <taxon>Salmoninae</taxon>
        <taxon>Salvelinus</taxon>
    </lineage>
</organism>
<dbReference type="PANTHER" id="PTHR23170:SF2">
    <property type="entry name" value="CENTROSOMAL PROTEIN OF 83 KDA"/>
    <property type="match status" value="1"/>
</dbReference>
<feature type="coiled-coil region" evidence="5">
    <location>
        <begin position="42"/>
        <end position="108"/>
    </location>
</feature>
<dbReference type="KEGG" id="snh:120050051"/>
<comment type="subcellular location">
    <subcellularLocation>
        <location evidence="1">Cytoplasm</location>
        <location evidence="1">Cytoskeleton</location>
        <location evidence="1">Microtubule organizing center</location>
        <location evidence="1">Centrosome</location>
    </subcellularLocation>
</comment>
<proteinExistence type="predicted"/>
<dbReference type="GO" id="GO:0051660">
    <property type="term" value="P:establishment of centrosome localization"/>
    <property type="evidence" value="ECO:0007669"/>
    <property type="project" value="TreeGrafter"/>
</dbReference>
<evidence type="ECO:0000313" key="7">
    <source>
        <dbReference type="Proteomes" id="UP000808372"/>
    </source>
</evidence>
<name>A0A8U0UHN2_SALNM</name>
<evidence type="ECO:0000256" key="6">
    <source>
        <dbReference type="SAM" id="MobiDB-lite"/>
    </source>
</evidence>
<dbReference type="GO" id="GO:0005814">
    <property type="term" value="C:centriole"/>
    <property type="evidence" value="ECO:0007669"/>
    <property type="project" value="TreeGrafter"/>
</dbReference>
<feature type="coiled-coil region" evidence="5">
    <location>
        <begin position="478"/>
        <end position="666"/>
    </location>
</feature>
<dbReference type="GeneID" id="120050051"/>
<feature type="region of interest" description="Disordered" evidence="6">
    <location>
        <begin position="724"/>
        <end position="751"/>
    </location>
</feature>
<dbReference type="RefSeq" id="XP_038852599.1">
    <property type="nucleotide sequence ID" value="XM_038996671.1"/>
</dbReference>
<protein>
    <submittedName>
        <fullName evidence="8">Centrosomal protein of 83 kDa isoform X1</fullName>
    </submittedName>
</protein>
<dbReference type="PANTHER" id="PTHR23170">
    <property type="entry name" value="NY-REN-58 ANTIGEN"/>
    <property type="match status" value="1"/>
</dbReference>
<keyword evidence="3 5" id="KW-0175">Coiled coil</keyword>
<accession>A0A8U0UHN2</accession>
<dbReference type="GO" id="GO:0060271">
    <property type="term" value="P:cilium assembly"/>
    <property type="evidence" value="ECO:0007669"/>
    <property type="project" value="TreeGrafter"/>
</dbReference>
<evidence type="ECO:0000256" key="3">
    <source>
        <dbReference type="ARBA" id="ARBA00023054"/>
    </source>
</evidence>
<evidence type="ECO:0000256" key="4">
    <source>
        <dbReference type="ARBA" id="ARBA00023212"/>
    </source>
</evidence>
<evidence type="ECO:0000256" key="5">
    <source>
        <dbReference type="SAM" id="Coils"/>
    </source>
</evidence>
<dbReference type="AlphaFoldDB" id="A0A8U0UHN2"/>
<dbReference type="InterPro" id="IPR052116">
    <property type="entry name" value="Centro_Cilium_Assembly"/>
</dbReference>
<dbReference type="GO" id="GO:0005794">
    <property type="term" value="C:Golgi apparatus"/>
    <property type="evidence" value="ECO:0007669"/>
    <property type="project" value="TreeGrafter"/>
</dbReference>
<keyword evidence="4" id="KW-0206">Cytoskeleton</keyword>
<dbReference type="Proteomes" id="UP000808372">
    <property type="component" value="Chromosome 6"/>
</dbReference>
<sequence length="751" mass="87198">MNPSALAQSGPLLPSLDPGGTVKLGGSDMELQKMLIDERMRCENHKTNYRTLKAEHTRLQDEFTRGQGELKRLLSDKQTAQEKLQLLLAELRGEMLDKTRELEELRLQVLTPQRLELLRAQVQQEMEGPVRERFNKLEEETEKYRSEYNKLRYDYTFLKSEFDHQREESARILEEKKIRFDAEVSRLERDREELMAQYQGTDPSRDGKRVESLLREKAQLHLRLKGLEAEVAELRAQRDNSGQQAENVQRIQVRQFAESQAAAKSLEAERQSLRLQLERLGSELQLSHEQNTQLTGRLHKAEREVNTLTSQVEGMRHSHKLEVANVKLECARSRGEMEREKDTLQGQMEGMQSDVEVLKGTVERQKEVLAERERELVRRVQAAREEEFHKTATVHEEKLVLEDRLAELEQQRALQDAAGHTQKEEWEERLRGAQLGEEAARKELQILRLVRGVLLYPCIVCITNIFHISVCVNDPVCVACVRTKLQQQGSQLEELERQKTDIADLRRQNQELGVQLGTLSHSEAELLESNQRLRDTLERAREDLRSARSQAEKTQHEAERLVEERRVEWLEEKHKLQERDAELQEKYGQAKEKLQRAALAQKKRRNMTENKEKRYQDRIQLLEAKMAELELQTSSAKKRPSYTEEHALLNRRLKELQRRHSEFRRLLLGNQVTSATGPALMTSTTGTGLGPVLVPGSEGPSLHEEQHQRELSLLRRRLEELACTQQQQMEELGPPMDRNRGSGMHDSLPEL</sequence>
<feature type="coiled-coil region" evidence="5">
    <location>
        <begin position="134"/>
        <end position="443"/>
    </location>
</feature>
<evidence type="ECO:0000256" key="2">
    <source>
        <dbReference type="ARBA" id="ARBA00022490"/>
    </source>
</evidence>
<keyword evidence="7" id="KW-1185">Reference proteome</keyword>
<keyword evidence="2" id="KW-0963">Cytoplasm</keyword>
<dbReference type="GO" id="GO:0005813">
    <property type="term" value="C:centrosome"/>
    <property type="evidence" value="ECO:0007669"/>
    <property type="project" value="UniProtKB-SubCell"/>
</dbReference>
<feature type="region of interest" description="Disordered" evidence="6">
    <location>
        <begin position="677"/>
        <end position="708"/>
    </location>
</feature>
<feature type="compositionally biased region" description="Polar residues" evidence="6">
    <location>
        <begin position="677"/>
        <end position="686"/>
    </location>
</feature>
<evidence type="ECO:0000313" key="8">
    <source>
        <dbReference type="RefSeq" id="XP_038852599.1"/>
    </source>
</evidence>
<gene>
    <name evidence="8" type="primary">cep83</name>
</gene>